<evidence type="ECO:0000313" key="14">
    <source>
        <dbReference type="RefSeq" id="XP_034241240.1"/>
    </source>
</evidence>
<dbReference type="GO" id="GO:0046872">
    <property type="term" value="F:metal ion binding"/>
    <property type="evidence" value="ECO:0007669"/>
    <property type="project" value="UniProtKB-KW"/>
</dbReference>
<evidence type="ECO:0000256" key="9">
    <source>
        <dbReference type="PIRSR" id="PIRSR601820-3"/>
    </source>
</evidence>
<protein>
    <submittedName>
        <fullName evidence="14">Metalloproteinase inhibitor 3</fullName>
    </submittedName>
</protein>
<dbReference type="CDD" id="cd03577">
    <property type="entry name" value="NTR_TIMP_like"/>
    <property type="match status" value="1"/>
</dbReference>
<feature type="disulfide bond" evidence="9">
    <location>
        <begin position="33"/>
        <end position="100"/>
    </location>
</feature>
<dbReference type="GO" id="GO:0005615">
    <property type="term" value="C:extracellular space"/>
    <property type="evidence" value="ECO:0007669"/>
    <property type="project" value="TreeGrafter"/>
</dbReference>
<gene>
    <name evidence="14" type="primary">LOC117645282</name>
</gene>
<dbReference type="Proteomes" id="UP000515158">
    <property type="component" value="Unplaced"/>
</dbReference>
<organism evidence="14">
    <name type="scientific">Thrips palmi</name>
    <name type="common">Melon thrips</name>
    <dbReference type="NCBI Taxonomy" id="161013"/>
    <lineage>
        <taxon>Eukaryota</taxon>
        <taxon>Metazoa</taxon>
        <taxon>Ecdysozoa</taxon>
        <taxon>Arthropoda</taxon>
        <taxon>Hexapoda</taxon>
        <taxon>Insecta</taxon>
        <taxon>Pterygota</taxon>
        <taxon>Neoptera</taxon>
        <taxon>Paraneoptera</taxon>
        <taxon>Thysanoptera</taxon>
        <taxon>Terebrantia</taxon>
        <taxon>Thripoidea</taxon>
        <taxon>Thripidae</taxon>
        <taxon>Thrips</taxon>
    </lineage>
</organism>
<dbReference type="InterPro" id="IPR001820">
    <property type="entry name" value="TIMP"/>
</dbReference>
<reference evidence="14" key="1">
    <citation type="submission" date="2025-08" db="UniProtKB">
        <authorList>
            <consortium name="RefSeq"/>
        </authorList>
    </citation>
    <scope>IDENTIFICATION</scope>
    <source>
        <tissue evidence="14">Total insect</tissue>
    </source>
</reference>
<dbReference type="CTD" id="41248"/>
<evidence type="ECO:0000256" key="3">
    <source>
        <dbReference type="ARBA" id="ARBA00022525"/>
    </source>
</evidence>
<name>A0A6P8YUP4_THRPL</name>
<dbReference type="Gene3D" id="2.40.50.120">
    <property type="match status" value="1"/>
</dbReference>
<sequence>MAAALQFQAWLGVQAWLWLCLLVALGPRLAHGCMCAFTHPQEQYCRADFAVLAKIIQVKDEGDYFRRYEVAVKRTFKGGLEARMLIKEAGVVASSVDSMCGVTLDEGESYLLMGRVYDGQPRVSLCDFPTPWRKVTVRQRKGLRQQYEASCSCKPRDCPWWGGSHRAESCLIAHSVCTSHRSALHKDLKGHKQQRCNWLRGRVLDDCLRGAGIANVEAEHSWWLHKQHKPLDKHKHPEKQDGGPGHTKQENLPELEEFPVDQGAAAPGPDP</sequence>
<dbReference type="SUPFAM" id="SSF50242">
    <property type="entry name" value="TIMP-like"/>
    <property type="match status" value="1"/>
</dbReference>
<dbReference type="InterPro" id="IPR018933">
    <property type="entry name" value="Netrin_module_non-TIMP"/>
</dbReference>
<dbReference type="InterPro" id="IPR008993">
    <property type="entry name" value="TIMP-like_OB-fold"/>
</dbReference>
<dbReference type="PROSITE" id="PS50189">
    <property type="entry name" value="NTR"/>
    <property type="match status" value="1"/>
</dbReference>
<dbReference type="SMART" id="SM00643">
    <property type="entry name" value="C345C"/>
    <property type="match status" value="1"/>
</dbReference>
<evidence type="ECO:0000259" key="12">
    <source>
        <dbReference type="PROSITE" id="PS50189"/>
    </source>
</evidence>
<evidence type="ECO:0000256" key="11">
    <source>
        <dbReference type="SAM" id="SignalP"/>
    </source>
</evidence>
<accession>A0A6P8YUP4</accession>
<dbReference type="GeneID" id="117645282"/>
<keyword evidence="13" id="KW-1185">Reference proteome</keyword>
<dbReference type="InterPro" id="IPR027465">
    <property type="entry name" value="TIMP_C"/>
</dbReference>
<keyword evidence="4 14" id="KW-0483">Metalloprotease inhibitor</keyword>
<dbReference type="KEGG" id="tpal:117645282"/>
<dbReference type="FunCoup" id="A0A6P8YUP4">
    <property type="interactions" value="21"/>
</dbReference>
<dbReference type="GO" id="GO:0008191">
    <property type="term" value="F:metalloendopeptidase inhibitor activity"/>
    <property type="evidence" value="ECO:0007669"/>
    <property type="project" value="InterPro"/>
</dbReference>
<comment type="subcellular location">
    <subcellularLocation>
        <location evidence="1">Secreted</location>
    </subcellularLocation>
</comment>
<dbReference type="PANTHER" id="PTHR11844:SF25">
    <property type="entry name" value="NTR DOMAIN-CONTAINING PROTEIN"/>
    <property type="match status" value="1"/>
</dbReference>
<feature type="domain" description="NTR" evidence="12">
    <location>
        <begin position="33"/>
        <end position="151"/>
    </location>
</feature>
<keyword evidence="8" id="KW-0862">Zinc</keyword>
<evidence type="ECO:0000256" key="7">
    <source>
        <dbReference type="ARBA" id="ARBA00023215"/>
    </source>
</evidence>
<evidence type="ECO:0000256" key="2">
    <source>
        <dbReference type="ARBA" id="ARBA00011027"/>
    </source>
</evidence>
<evidence type="ECO:0000256" key="4">
    <source>
        <dbReference type="ARBA" id="ARBA00022608"/>
    </source>
</evidence>
<keyword evidence="11" id="KW-0732">Signal</keyword>
<feature type="region of interest" description="Disordered" evidence="10">
    <location>
        <begin position="229"/>
        <end position="271"/>
    </location>
</feature>
<evidence type="ECO:0000256" key="5">
    <source>
        <dbReference type="ARBA" id="ARBA00022690"/>
    </source>
</evidence>
<dbReference type="Gene3D" id="3.90.370.10">
    <property type="entry name" value="Tissue inhibitor of metalloproteinase-1. Chain B, domain 1"/>
    <property type="match status" value="1"/>
</dbReference>
<proteinExistence type="inferred from homology"/>
<dbReference type="AlphaFoldDB" id="A0A6P8YUP4"/>
<evidence type="ECO:0000256" key="8">
    <source>
        <dbReference type="PIRSR" id="PIRSR601820-1"/>
    </source>
</evidence>
<feature type="disulfide bond" evidence="9">
    <location>
        <begin position="153"/>
        <end position="196"/>
    </location>
</feature>
<evidence type="ECO:0000256" key="10">
    <source>
        <dbReference type="SAM" id="MobiDB-lite"/>
    </source>
</evidence>
<evidence type="ECO:0000256" key="1">
    <source>
        <dbReference type="ARBA" id="ARBA00004613"/>
    </source>
</evidence>
<dbReference type="GO" id="GO:0031012">
    <property type="term" value="C:extracellular matrix"/>
    <property type="evidence" value="ECO:0007669"/>
    <property type="project" value="TreeGrafter"/>
</dbReference>
<dbReference type="GO" id="GO:0002020">
    <property type="term" value="F:protease binding"/>
    <property type="evidence" value="ECO:0007669"/>
    <property type="project" value="TreeGrafter"/>
</dbReference>
<dbReference type="InterPro" id="IPR001134">
    <property type="entry name" value="Netrin_domain"/>
</dbReference>
<feature type="chain" id="PRO_5028059082" evidence="11">
    <location>
        <begin position="33"/>
        <end position="271"/>
    </location>
</feature>
<dbReference type="RefSeq" id="XP_034241240.1">
    <property type="nucleotide sequence ID" value="XM_034385349.1"/>
</dbReference>
<comment type="similarity">
    <text evidence="2">Belongs to the protease inhibitor I35 (TIMP) family.</text>
</comment>
<dbReference type="OrthoDB" id="6041373at2759"/>
<keyword evidence="7" id="KW-0481">Metalloenzyme inhibitor</keyword>
<feature type="signal peptide" evidence="11">
    <location>
        <begin position="1"/>
        <end position="32"/>
    </location>
</feature>
<feature type="disulfide bond" evidence="9">
    <location>
        <begin position="45"/>
        <end position="151"/>
    </location>
</feature>
<dbReference type="PANTHER" id="PTHR11844">
    <property type="entry name" value="METALLOPROTEASE INHIBITOR"/>
    <property type="match status" value="1"/>
</dbReference>
<keyword evidence="8" id="KW-0479">Metal-binding</keyword>
<evidence type="ECO:0000313" key="13">
    <source>
        <dbReference type="Proteomes" id="UP000515158"/>
    </source>
</evidence>
<dbReference type="InParanoid" id="A0A6P8YUP4"/>
<dbReference type="SMART" id="SM00206">
    <property type="entry name" value="NTR"/>
    <property type="match status" value="1"/>
</dbReference>
<dbReference type="GO" id="GO:0051045">
    <property type="term" value="P:negative regulation of membrane protein ectodomain proteolysis"/>
    <property type="evidence" value="ECO:0007669"/>
    <property type="project" value="TreeGrafter"/>
</dbReference>
<feature type="binding site" evidence="8">
    <location>
        <position position="33"/>
    </location>
    <ligand>
        <name>Zn(2+)</name>
        <dbReference type="ChEBI" id="CHEBI:29105"/>
        <note>ligand shared with metalloproteinase partner</note>
    </ligand>
</feature>
<feature type="disulfide bond" evidence="9">
    <location>
        <begin position="35"/>
        <end position="126"/>
    </location>
</feature>
<evidence type="ECO:0000256" key="6">
    <source>
        <dbReference type="ARBA" id="ARBA00023157"/>
    </source>
</evidence>
<keyword evidence="5 14" id="KW-0646">Protease inhibitor</keyword>
<dbReference type="Pfam" id="PF00965">
    <property type="entry name" value="TIMP"/>
    <property type="match status" value="1"/>
</dbReference>
<keyword evidence="6 9" id="KW-1015">Disulfide bond</keyword>
<keyword evidence="3" id="KW-0964">Secreted</keyword>